<evidence type="ECO:0000313" key="4">
    <source>
        <dbReference type="Proteomes" id="UP000289340"/>
    </source>
</evidence>
<dbReference type="PANTHER" id="PTHR33233">
    <property type="entry name" value="ENDONUCLEASE/EXONUCLEASE/PHOSPHATASE"/>
    <property type="match status" value="1"/>
</dbReference>
<comment type="caution">
    <text evidence="3">The sequence shown here is derived from an EMBL/GenBank/DDBJ whole genome shotgun (WGS) entry which is preliminary data.</text>
</comment>
<name>A0A445I3E5_GLYSO</name>
<reference evidence="3 4" key="1">
    <citation type="submission" date="2018-09" db="EMBL/GenBank/DDBJ databases">
        <title>A high-quality reference genome of wild soybean provides a powerful tool to mine soybean genomes.</title>
        <authorList>
            <person name="Xie M."/>
            <person name="Chung C.Y.L."/>
            <person name="Li M.-W."/>
            <person name="Wong F.-L."/>
            <person name="Chan T.-F."/>
            <person name="Lam H.-M."/>
        </authorList>
    </citation>
    <scope>NUCLEOTIDE SEQUENCE [LARGE SCALE GENOMIC DNA]</scope>
    <source>
        <strain evidence="4">cv. W05</strain>
        <tissue evidence="3">Hypocotyl of etiolated seedlings</tissue>
    </source>
</reference>
<feature type="region of interest" description="Disordered" evidence="1">
    <location>
        <begin position="1"/>
        <end position="45"/>
    </location>
</feature>
<evidence type="ECO:0000313" key="3">
    <source>
        <dbReference type="EMBL" id="RZB80587.1"/>
    </source>
</evidence>
<accession>A0A445I3E5</accession>
<keyword evidence="4" id="KW-1185">Reference proteome</keyword>
<dbReference type="Proteomes" id="UP000289340">
    <property type="component" value="Chromosome 11"/>
</dbReference>
<organism evidence="3 4">
    <name type="scientific">Glycine soja</name>
    <name type="common">Wild soybean</name>
    <dbReference type="NCBI Taxonomy" id="3848"/>
    <lineage>
        <taxon>Eukaryota</taxon>
        <taxon>Viridiplantae</taxon>
        <taxon>Streptophyta</taxon>
        <taxon>Embryophyta</taxon>
        <taxon>Tracheophyta</taxon>
        <taxon>Spermatophyta</taxon>
        <taxon>Magnoliopsida</taxon>
        <taxon>eudicotyledons</taxon>
        <taxon>Gunneridae</taxon>
        <taxon>Pentapetalae</taxon>
        <taxon>rosids</taxon>
        <taxon>fabids</taxon>
        <taxon>Fabales</taxon>
        <taxon>Fabaceae</taxon>
        <taxon>Papilionoideae</taxon>
        <taxon>50 kb inversion clade</taxon>
        <taxon>NPAAA clade</taxon>
        <taxon>indigoferoid/millettioid clade</taxon>
        <taxon>Phaseoleae</taxon>
        <taxon>Glycine</taxon>
        <taxon>Glycine subgen. Soja</taxon>
    </lineage>
</organism>
<dbReference type="EMBL" id="QZWG01000011">
    <property type="protein sequence ID" value="RZB80587.1"/>
    <property type="molecule type" value="Genomic_DNA"/>
</dbReference>
<dbReference type="InterPro" id="IPR025558">
    <property type="entry name" value="DUF4283"/>
</dbReference>
<feature type="compositionally biased region" description="Basic and acidic residues" evidence="1">
    <location>
        <begin position="28"/>
        <end position="45"/>
    </location>
</feature>
<feature type="domain" description="DUF4283" evidence="2">
    <location>
        <begin position="119"/>
        <end position="199"/>
    </location>
</feature>
<sequence length="383" mass="44261">MARGRGRPKKKVPSPMLANVLKQSGRTNDSERSPTIEHEVESNATVEEEKIPTLDVIEDDPVVNQKIVEEPKKLWVDVISGNRIPSNGAAIEYFAPKVVEGEIEVEIEEEDILSELKYWETTLIMYVLGRELSMNAVKQYMMKFWSFVQLPEMYYHEDGYFMLKFQTHKDKDMVLMKGPYTIQNMPMVLKDWNPEFDFKRDMLRTLPVWVKLPNLPLYLWGTKSLGKIGSALGNPLFTDECTANKLRVSYARILVEIDVTQKQRENITIRDKEGNKITQPVEFEWKPKFCELCQKAGHQCKEKPNKQWREKPKSEVIVKNAKQKTVERARNNPGEPESSSWTNVKSSSRNKGKMEETIHEVRCQNGFDVFKIGGLEDILNTGT</sequence>
<feature type="compositionally biased region" description="Polar residues" evidence="1">
    <location>
        <begin position="337"/>
        <end position="349"/>
    </location>
</feature>
<feature type="compositionally biased region" description="Basic residues" evidence="1">
    <location>
        <begin position="1"/>
        <end position="12"/>
    </location>
</feature>
<dbReference type="Pfam" id="PF14111">
    <property type="entry name" value="DUF4283"/>
    <property type="match status" value="1"/>
</dbReference>
<proteinExistence type="predicted"/>
<dbReference type="AlphaFoldDB" id="A0A445I3E5"/>
<evidence type="ECO:0000256" key="1">
    <source>
        <dbReference type="SAM" id="MobiDB-lite"/>
    </source>
</evidence>
<dbReference type="PANTHER" id="PTHR33233:SF17">
    <property type="entry name" value="DUF4283 DOMAIN-CONTAINING PROTEIN"/>
    <property type="match status" value="1"/>
</dbReference>
<protein>
    <recommendedName>
        <fullName evidence="2">DUF4283 domain-containing protein</fullName>
    </recommendedName>
</protein>
<gene>
    <name evidence="3" type="ORF">D0Y65_030339</name>
</gene>
<dbReference type="Gramene" id="XM_028330564.1">
    <property type="protein sequence ID" value="XP_028186365.1"/>
    <property type="gene ID" value="LOC114373003"/>
</dbReference>
<evidence type="ECO:0000259" key="2">
    <source>
        <dbReference type="Pfam" id="PF14111"/>
    </source>
</evidence>
<feature type="region of interest" description="Disordered" evidence="1">
    <location>
        <begin position="324"/>
        <end position="356"/>
    </location>
</feature>